<dbReference type="InterPro" id="IPR020617">
    <property type="entry name" value="Thiolase_C"/>
</dbReference>
<dbReference type="SUPFAM" id="SSF53901">
    <property type="entry name" value="Thiolase-like"/>
    <property type="match status" value="2"/>
</dbReference>
<evidence type="ECO:0000256" key="2">
    <source>
        <dbReference type="ARBA" id="ARBA00022679"/>
    </source>
</evidence>
<protein>
    <submittedName>
        <fullName evidence="8">Acetyl-CoA acetyltransferase</fullName>
    </submittedName>
</protein>
<dbReference type="PANTHER" id="PTHR43365:SF1">
    <property type="entry name" value="ACETYL-COA C-ACYLTRANSFERASE"/>
    <property type="match status" value="1"/>
</dbReference>
<dbReference type="STRING" id="1685379.AVO45_13165"/>
<feature type="domain" description="Thiolase N-terminal" evidence="6">
    <location>
        <begin position="6"/>
        <end position="271"/>
    </location>
</feature>
<evidence type="ECO:0000259" key="7">
    <source>
        <dbReference type="Pfam" id="PF02803"/>
    </source>
</evidence>
<feature type="active site" description="Proton acceptor" evidence="4">
    <location>
        <position position="388"/>
    </location>
</feature>
<dbReference type="GO" id="GO:0003988">
    <property type="term" value="F:acetyl-CoA C-acyltransferase activity"/>
    <property type="evidence" value="ECO:0007669"/>
    <property type="project" value="UniProtKB-ARBA"/>
</dbReference>
<dbReference type="OrthoDB" id="9764638at2"/>
<dbReference type="InterPro" id="IPR002155">
    <property type="entry name" value="Thiolase"/>
</dbReference>
<keyword evidence="3 5" id="KW-0012">Acyltransferase</keyword>
<name>A0A0X3TKH6_9RHOB</name>
<evidence type="ECO:0000256" key="3">
    <source>
        <dbReference type="ARBA" id="ARBA00023315"/>
    </source>
</evidence>
<sequence>MATPAYIYDAVRTPRSKGKKDGTLHEVKPVQLAAGLLRELQSRHDLDTSQVGDVILGCTAPVGDQGACVAKAAVQAAHWDEAVPGVQLDRFCASGLEAVNMAAAKVGSDQEDLVIAGGVESMSRIPMLSQGGAMFTDPDFVIDQNSAPQGIGADLIATIDGYSREDVDAFAMESQKRAARARDNGWFDRSVVPVKDENSLTIMERDDFIKPDTDMQKLGALNPSFEQMGAFGFDDMALAKYPQVSRINHVHTPGNSSGIVDGASAVMIGSEKSGKDLGLEPRARIVSATVISTDPVIMLAGPGPAAKKCLDKAGLKVSDIDIWEINEAFASVALRYMKDLGIDHEITNVNGGAIAMGHPLGATGGMLVSTVLDELERRNAKRAMMSLCVGGGMGISTLIERL</sequence>
<dbReference type="CDD" id="cd00751">
    <property type="entry name" value="thiolase"/>
    <property type="match status" value="1"/>
</dbReference>
<keyword evidence="2 5" id="KW-0808">Transferase</keyword>
<dbReference type="EMBL" id="LQBQ01000036">
    <property type="protein sequence ID" value="KUJ76253.1"/>
    <property type="molecule type" value="Genomic_DNA"/>
</dbReference>
<dbReference type="Pfam" id="PF00108">
    <property type="entry name" value="Thiolase_N"/>
    <property type="match status" value="1"/>
</dbReference>
<evidence type="ECO:0000313" key="8">
    <source>
        <dbReference type="EMBL" id="KUJ76253.1"/>
    </source>
</evidence>
<dbReference type="PROSITE" id="PS00099">
    <property type="entry name" value="THIOLASE_3"/>
    <property type="match status" value="1"/>
</dbReference>
<evidence type="ECO:0000313" key="9">
    <source>
        <dbReference type="Proteomes" id="UP000053791"/>
    </source>
</evidence>
<feature type="domain" description="Thiolase C-terminal" evidence="7">
    <location>
        <begin position="280"/>
        <end position="401"/>
    </location>
</feature>
<dbReference type="Proteomes" id="UP000053791">
    <property type="component" value="Unassembled WGS sequence"/>
</dbReference>
<evidence type="ECO:0000256" key="5">
    <source>
        <dbReference type="RuleBase" id="RU003557"/>
    </source>
</evidence>
<reference evidence="8 9" key="1">
    <citation type="submission" date="2015-12" db="EMBL/GenBank/DDBJ databases">
        <authorList>
            <person name="Shamseldin A."/>
            <person name="Moawad H."/>
            <person name="Abd El-Rahim W.M."/>
            <person name="Sadowsky M.J."/>
        </authorList>
    </citation>
    <scope>NUCLEOTIDE SEQUENCE [LARGE SCALE GENOMIC DNA]</scope>
    <source>
        <strain evidence="8 9">ZGT118</strain>
    </source>
</reference>
<feature type="active site" description="Proton acceptor" evidence="4">
    <location>
        <position position="358"/>
    </location>
</feature>
<organism evidence="8 9">
    <name type="scientific">Ruegeria marisrubri</name>
    <dbReference type="NCBI Taxonomy" id="1685379"/>
    <lineage>
        <taxon>Bacteria</taxon>
        <taxon>Pseudomonadati</taxon>
        <taxon>Pseudomonadota</taxon>
        <taxon>Alphaproteobacteria</taxon>
        <taxon>Rhodobacterales</taxon>
        <taxon>Roseobacteraceae</taxon>
        <taxon>Ruegeria</taxon>
    </lineage>
</organism>
<feature type="active site" description="Acyl-thioester intermediate" evidence="4">
    <location>
        <position position="92"/>
    </location>
</feature>
<dbReference type="PANTHER" id="PTHR43365">
    <property type="entry name" value="BLR7806 PROTEIN"/>
    <property type="match status" value="1"/>
</dbReference>
<dbReference type="PROSITE" id="PS00737">
    <property type="entry name" value="THIOLASE_2"/>
    <property type="match status" value="1"/>
</dbReference>
<comment type="caution">
    <text evidence="8">The sequence shown here is derived from an EMBL/GenBank/DDBJ whole genome shotgun (WGS) entry which is preliminary data.</text>
</comment>
<dbReference type="AlphaFoldDB" id="A0A0X3TKH6"/>
<dbReference type="InterPro" id="IPR020610">
    <property type="entry name" value="Thiolase_AS"/>
</dbReference>
<dbReference type="InterPro" id="IPR016039">
    <property type="entry name" value="Thiolase-like"/>
</dbReference>
<proteinExistence type="inferred from homology"/>
<evidence type="ECO:0000259" key="6">
    <source>
        <dbReference type="Pfam" id="PF00108"/>
    </source>
</evidence>
<dbReference type="NCBIfam" id="TIGR01930">
    <property type="entry name" value="AcCoA-C-Actrans"/>
    <property type="match status" value="1"/>
</dbReference>
<dbReference type="InterPro" id="IPR020616">
    <property type="entry name" value="Thiolase_N"/>
</dbReference>
<evidence type="ECO:0000256" key="4">
    <source>
        <dbReference type="PIRSR" id="PIRSR000429-1"/>
    </source>
</evidence>
<dbReference type="InterPro" id="IPR020613">
    <property type="entry name" value="Thiolase_CS"/>
</dbReference>
<dbReference type="PIRSF" id="PIRSF000429">
    <property type="entry name" value="Ac-CoA_Ac_transf"/>
    <property type="match status" value="1"/>
</dbReference>
<dbReference type="Pfam" id="PF02803">
    <property type="entry name" value="Thiolase_C"/>
    <property type="match status" value="1"/>
</dbReference>
<accession>A0A0X3TKH6</accession>
<dbReference type="RefSeq" id="WP_068349117.1">
    <property type="nucleotide sequence ID" value="NZ_LQBQ01000036.1"/>
</dbReference>
<keyword evidence="9" id="KW-1185">Reference proteome</keyword>
<dbReference type="NCBIfam" id="NF006090">
    <property type="entry name" value="PRK08242.1"/>
    <property type="match status" value="1"/>
</dbReference>
<gene>
    <name evidence="8" type="ORF">AVO45_13165</name>
</gene>
<dbReference type="Gene3D" id="3.40.47.10">
    <property type="match status" value="2"/>
</dbReference>
<comment type="similarity">
    <text evidence="1 5">Belongs to the thiolase-like superfamily. Thiolase family.</text>
</comment>
<evidence type="ECO:0000256" key="1">
    <source>
        <dbReference type="ARBA" id="ARBA00010982"/>
    </source>
</evidence>